<evidence type="ECO:0000256" key="4">
    <source>
        <dbReference type="ARBA" id="ARBA00022741"/>
    </source>
</evidence>
<gene>
    <name evidence="16" type="ORF">M0812_07111</name>
</gene>
<evidence type="ECO:0000256" key="3">
    <source>
        <dbReference type="ARBA" id="ARBA00022516"/>
    </source>
</evidence>
<dbReference type="InterPro" id="IPR014721">
    <property type="entry name" value="Ribsml_uS5_D2-typ_fold_subgr"/>
</dbReference>
<evidence type="ECO:0000256" key="10">
    <source>
        <dbReference type="ARBA" id="ARBA00023221"/>
    </source>
</evidence>
<organism evidence="16 17">
    <name type="scientific">Anaeramoeba flamelloides</name>
    <dbReference type="NCBI Taxonomy" id="1746091"/>
    <lineage>
        <taxon>Eukaryota</taxon>
        <taxon>Metamonada</taxon>
        <taxon>Anaeramoebidae</taxon>
        <taxon>Anaeramoeba</taxon>
    </lineage>
</organism>
<sequence length="401" mass="45219">MEKEITCVAPPNIALIKYWGKKDENLIIPLNNSFSITLDSSDLFTKTTVRFCDPKKNEEDKFTLNEKPQKLASHKRIVNLIAKIREKSSLPNKDDPIEIDSMNSFPTAAGLASSSSGIAALTYCLGNLFEVYGTEPLQLDQVEIEKSTKKQEGKNEENKQVADLLRREKLSAISRQGSGSSCRSMFGGFVEWIAGEKNDGSDSRAKQIFPKSVWPELRVLVCVVRSEQKKVSSTLGMRRSVETSEYIDKFSTKVVPKNIKQIKQAIQSQDFETFANVTMKNSNAFHSVCLDTFPPIFYLNQDSKKVIDFVHSWNDIFGTQVGYTFDAGPNPVLIMLNKNLPSFLDAFVQTFQIENLVNQPLQQILKDSQFNKLVQKFPIDKQNICLERIIPTKIGDGVKQL</sequence>
<feature type="domain" description="Mvd1 C-terminal" evidence="14">
    <location>
        <begin position="219"/>
        <end position="398"/>
    </location>
</feature>
<keyword evidence="10 13" id="KW-0753">Steroid metabolism</keyword>
<feature type="domain" description="Diphosphomevalonate decarboxylase-like N-terminal" evidence="15">
    <location>
        <begin position="165"/>
        <end position="205"/>
    </location>
</feature>
<evidence type="ECO:0000259" key="15">
    <source>
        <dbReference type="Pfam" id="PF22700"/>
    </source>
</evidence>
<dbReference type="PIRSF" id="PIRSF015950">
    <property type="entry name" value="Mev_P_decrbx"/>
    <property type="match status" value="1"/>
</dbReference>
<dbReference type="EMBL" id="JANTQA010000012">
    <property type="protein sequence ID" value="KAJ3450917.1"/>
    <property type="molecule type" value="Genomic_DNA"/>
</dbReference>
<dbReference type="GO" id="GO:0005829">
    <property type="term" value="C:cytosol"/>
    <property type="evidence" value="ECO:0007669"/>
    <property type="project" value="InterPro"/>
</dbReference>
<dbReference type="PANTHER" id="PTHR10977:SF3">
    <property type="entry name" value="DIPHOSPHOMEVALONATE DECARBOXYLASE"/>
    <property type="match status" value="1"/>
</dbReference>
<keyword evidence="11 12" id="KW-0456">Lyase</keyword>
<keyword evidence="7 13" id="KW-0756">Sterol biosynthesis</keyword>
<evidence type="ECO:0000256" key="1">
    <source>
        <dbReference type="ARBA" id="ARBA00008831"/>
    </source>
</evidence>
<reference evidence="16" key="1">
    <citation type="submission" date="2022-08" db="EMBL/GenBank/DDBJ databases">
        <title>Novel sulphate-reducing endosymbionts in the free-living metamonad Anaeramoeba.</title>
        <authorList>
            <person name="Jerlstrom-Hultqvist J."/>
            <person name="Cepicka I."/>
            <person name="Gallot-Lavallee L."/>
            <person name="Salas-Leiva D."/>
            <person name="Curtis B.A."/>
            <person name="Zahonova K."/>
            <person name="Pipaliya S."/>
            <person name="Dacks J."/>
            <person name="Roger A.J."/>
        </authorList>
    </citation>
    <scope>NUCLEOTIDE SEQUENCE</scope>
    <source>
        <strain evidence="16">Busselton2</strain>
    </source>
</reference>
<keyword evidence="8 12" id="KW-0443">Lipid metabolism</keyword>
<evidence type="ECO:0000313" key="17">
    <source>
        <dbReference type="Proteomes" id="UP001146793"/>
    </source>
</evidence>
<keyword evidence="5 12" id="KW-0067">ATP-binding</keyword>
<accession>A0AAV8ADX6</accession>
<dbReference type="InterPro" id="IPR053859">
    <property type="entry name" value="MVD-like_N"/>
</dbReference>
<evidence type="ECO:0000256" key="2">
    <source>
        <dbReference type="ARBA" id="ARBA00012296"/>
    </source>
</evidence>
<dbReference type="SUPFAM" id="SSF54211">
    <property type="entry name" value="Ribosomal protein S5 domain 2-like"/>
    <property type="match status" value="1"/>
</dbReference>
<dbReference type="InterPro" id="IPR041431">
    <property type="entry name" value="Mvd1_C"/>
</dbReference>
<comment type="pathway">
    <text evidence="13">Steroid biosynthesis; cholesterol biosynthesis.</text>
</comment>
<protein>
    <recommendedName>
        <fullName evidence="2 12">Diphosphomevalonate decarboxylase</fullName>
        <ecNumber evidence="2 12">4.1.1.33</ecNumber>
    </recommendedName>
</protein>
<proteinExistence type="inferred from homology"/>
<evidence type="ECO:0000256" key="7">
    <source>
        <dbReference type="ARBA" id="ARBA00023011"/>
    </source>
</evidence>
<evidence type="ECO:0000256" key="6">
    <source>
        <dbReference type="ARBA" id="ARBA00022955"/>
    </source>
</evidence>
<evidence type="ECO:0000313" key="16">
    <source>
        <dbReference type="EMBL" id="KAJ3450917.1"/>
    </source>
</evidence>
<keyword evidence="13" id="KW-0153">Cholesterol metabolism</keyword>
<dbReference type="Pfam" id="PF22700">
    <property type="entry name" value="MVD-like_N"/>
    <property type="match status" value="2"/>
</dbReference>
<evidence type="ECO:0000256" key="12">
    <source>
        <dbReference type="PIRNR" id="PIRNR015950"/>
    </source>
</evidence>
<feature type="domain" description="Diphosphomevalonate decarboxylase-like N-terminal" evidence="15">
    <location>
        <begin position="9"/>
        <end position="132"/>
    </location>
</feature>
<dbReference type="Gene3D" id="3.30.70.890">
    <property type="entry name" value="GHMP kinase, C-terminal domain"/>
    <property type="match status" value="1"/>
</dbReference>
<keyword evidence="3 13" id="KW-0444">Lipid biosynthesis</keyword>
<evidence type="ECO:0000256" key="5">
    <source>
        <dbReference type="ARBA" id="ARBA00022840"/>
    </source>
</evidence>
<dbReference type="InterPro" id="IPR029765">
    <property type="entry name" value="Mev_diP_decarb"/>
</dbReference>
<dbReference type="InterPro" id="IPR005935">
    <property type="entry name" value="Mev_decarb"/>
</dbReference>
<dbReference type="GO" id="GO:0019287">
    <property type="term" value="P:isopentenyl diphosphate biosynthetic process, mevalonate pathway"/>
    <property type="evidence" value="ECO:0007669"/>
    <property type="project" value="UniProtKB-UniRule"/>
</dbReference>
<dbReference type="SUPFAM" id="SSF55060">
    <property type="entry name" value="GHMP Kinase, C-terminal domain"/>
    <property type="match status" value="1"/>
</dbReference>
<comment type="similarity">
    <text evidence="1 12 13">Belongs to the diphosphomevalonate decarboxylase family.</text>
</comment>
<name>A0AAV8ADX6_9EUKA</name>
<comment type="catalytic activity">
    <reaction evidence="12 13">
        <text>(R)-5-diphosphomevalonate + ATP = isopentenyl diphosphate + ADP + phosphate + CO2</text>
        <dbReference type="Rhea" id="RHEA:23732"/>
        <dbReference type="ChEBI" id="CHEBI:16526"/>
        <dbReference type="ChEBI" id="CHEBI:30616"/>
        <dbReference type="ChEBI" id="CHEBI:43474"/>
        <dbReference type="ChEBI" id="CHEBI:57557"/>
        <dbReference type="ChEBI" id="CHEBI:128769"/>
        <dbReference type="ChEBI" id="CHEBI:456216"/>
        <dbReference type="EC" id="4.1.1.33"/>
    </reaction>
</comment>
<dbReference type="GO" id="GO:0004163">
    <property type="term" value="F:diphosphomevalonate decarboxylase activity"/>
    <property type="evidence" value="ECO:0007669"/>
    <property type="project" value="UniProtKB-UniRule"/>
</dbReference>
<evidence type="ECO:0000256" key="9">
    <source>
        <dbReference type="ARBA" id="ARBA00023166"/>
    </source>
</evidence>
<keyword evidence="4 12" id="KW-0547">Nucleotide-binding</keyword>
<comment type="caution">
    <text evidence="16">The sequence shown here is derived from an EMBL/GenBank/DDBJ whole genome shotgun (WGS) entry which is preliminary data.</text>
</comment>
<keyword evidence="6 13" id="KW-0752">Steroid biosynthesis</keyword>
<keyword evidence="13" id="KW-0152">Cholesterol biosynthesis</keyword>
<evidence type="ECO:0000259" key="14">
    <source>
        <dbReference type="Pfam" id="PF18376"/>
    </source>
</evidence>
<dbReference type="NCBIfam" id="TIGR01240">
    <property type="entry name" value="mevDPdecarb"/>
    <property type="match status" value="1"/>
</dbReference>
<dbReference type="InterPro" id="IPR020568">
    <property type="entry name" value="Ribosomal_Su5_D2-typ_SF"/>
</dbReference>
<keyword evidence="9 13" id="KW-1207">Sterol metabolism</keyword>
<dbReference type="GO" id="GO:0006695">
    <property type="term" value="P:cholesterol biosynthetic process"/>
    <property type="evidence" value="ECO:0007669"/>
    <property type="project" value="UniProtKB-KW"/>
</dbReference>
<dbReference type="Proteomes" id="UP001146793">
    <property type="component" value="Unassembled WGS sequence"/>
</dbReference>
<evidence type="ECO:0000256" key="13">
    <source>
        <dbReference type="RuleBase" id="RU363086"/>
    </source>
</evidence>
<dbReference type="AlphaFoldDB" id="A0AAV8ADX6"/>
<dbReference type="Gene3D" id="3.30.230.10">
    <property type="match status" value="1"/>
</dbReference>
<evidence type="ECO:0000256" key="11">
    <source>
        <dbReference type="ARBA" id="ARBA00023239"/>
    </source>
</evidence>
<dbReference type="GO" id="GO:0005524">
    <property type="term" value="F:ATP binding"/>
    <property type="evidence" value="ECO:0007669"/>
    <property type="project" value="UniProtKB-UniRule"/>
</dbReference>
<comment type="function">
    <text evidence="13">Catalyzes the ATP dependent decarboxylation of (R)-5-diphosphomevalonate to form isopentenyl diphosphate (IPP). Functions in the mevalonate (MVA) pathway leading to isopentenyl diphosphate (IPP), a key precursor for the biosynthesis of isoprenoids and sterol synthesis.</text>
</comment>
<evidence type="ECO:0000256" key="8">
    <source>
        <dbReference type="ARBA" id="ARBA00023098"/>
    </source>
</evidence>
<dbReference type="InterPro" id="IPR036554">
    <property type="entry name" value="GHMP_kinase_C_sf"/>
</dbReference>
<dbReference type="PANTHER" id="PTHR10977">
    <property type="entry name" value="DIPHOSPHOMEVALONATE DECARBOXYLASE"/>
    <property type="match status" value="1"/>
</dbReference>
<dbReference type="EC" id="4.1.1.33" evidence="2 12"/>
<dbReference type="Pfam" id="PF18376">
    <property type="entry name" value="MDD_C"/>
    <property type="match status" value="1"/>
</dbReference>